<accession>A0A2J6QD99</accession>
<proteinExistence type="predicted"/>
<dbReference type="PANTHER" id="PTHR38886:SF1">
    <property type="entry name" value="NACHT-NTPASE AND P-LOOP NTPASES N-TERMINAL DOMAIN-CONTAINING PROTEIN"/>
    <property type="match status" value="1"/>
</dbReference>
<sequence length="132" mass="14240">MVVPGFGFSVGDFIAGGQLLVQVISAFKEAGGASSKYATEVSFLNSLKSTLEHLERFVGGTSGSSSQASDLPQDISKLLQGIREPWEEFKKVLDKYEPSLGASSSRSKLAKAPRTIQFTVKDISGKVEKLRR</sequence>
<evidence type="ECO:0008006" key="3">
    <source>
        <dbReference type="Google" id="ProtNLM"/>
    </source>
</evidence>
<organism evidence="1 2">
    <name type="scientific">Hyaloscypha hepaticicola</name>
    <dbReference type="NCBI Taxonomy" id="2082293"/>
    <lineage>
        <taxon>Eukaryota</taxon>
        <taxon>Fungi</taxon>
        <taxon>Dikarya</taxon>
        <taxon>Ascomycota</taxon>
        <taxon>Pezizomycotina</taxon>
        <taxon>Leotiomycetes</taxon>
        <taxon>Helotiales</taxon>
        <taxon>Hyaloscyphaceae</taxon>
        <taxon>Hyaloscypha</taxon>
    </lineage>
</organism>
<dbReference type="PANTHER" id="PTHR38886">
    <property type="entry name" value="SESA DOMAIN-CONTAINING PROTEIN"/>
    <property type="match status" value="1"/>
</dbReference>
<dbReference type="EMBL" id="KZ613473">
    <property type="protein sequence ID" value="PMD24243.1"/>
    <property type="molecule type" value="Genomic_DNA"/>
</dbReference>
<dbReference type="Proteomes" id="UP000235672">
    <property type="component" value="Unassembled WGS sequence"/>
</dbReference>
<dbReference type="AlphaFoldDB" id="A0A2J6QD99"/>
<gene>
    <name evidence="1" type="ORF">NA56DRAFT_31802</name>
</gene>
<reference evidence="1 2" key="1">
    <citation type="submission" date="2016-05" db="EMBL/GenBank/DDBJ databases">
        <title>A degradative enzymes factory behind the ericoid mycorrhizal symbiosis.</title>
        <authorList>
            <consortium name="DOE Joint Genome Institute"/>
            <person name="Martino E."/>
            <person name="Morin E."/>
            <person name="Grelet G."/>
            <person name="Kuo A."/>
            <person name="Kohler A."/>
            <person name="Daghino S."/>
            <person name="Barry K."/>
            <person name="Choi C."/>
            <person name="Cichocki N."/>
            <person name="Clum A."/>
            <person name="Copeland A."/>
            <person name="Hainaut M."/>
            <person name="Haridas S."/>
            <person name="Labutti K."/>
            <person name="Lindquist E."/>
            <person name="Lipzen A."/>
            <person name="Khouja H.-R."/>
            <person name="Murat C."/>
            <person name="Ohm R."/>
            <person name="Olson A."/>
            <person name="Spatafora J."/>
            <person name="Veneault-Fourrey C."/>
            <person name="Henrissat B."/>
            <person name="Grigoriev I."/>
            <person name="Martin F."/>
            <person name="Perotto S."/>
        </authorList>
    </citation>
    <scope>NUCLEOTIDE SEQUENCE [LARGE SCALE GENOMIC DNA]</scope>
    <source>
        <strain evidence="1 2">UAMH 7357</strain>
    </source>
</reference>
<protein>
    <recommendedName>
        <fullName evidence="3">Fungal N-terminal domain-containing protein</fullName>
    </recommendedName>
</protein>
<evidence type="ECO:0000313" key="2">
    <source>
        <dbReference type="Proteomes" id="UP000235672"/>
    </source>
</evidence>
<evidence type="ECO:0000313" key="1">
    <source>
        <dbReference type="EMBL" id="PMD24243.1"/>
    </source>
</evidence>
<dbReference type="OrthoDB" id="3045089at2759"/>
<keyword evidence="2" id="KW-1185">Reference proteome</keyword>
<dbReference type="STRING" id="1745343.A0A2J6QD99"/>
<name>A0A2J6QD99_9HELO</name>